<dbReference type="EMBL" id="AEAI01004917">
    <property type="protein sequence ID" value="EGH49931.1"/>
    <property type="molecule type" value="Genomic_DNA"/>
</dbReference>
<dbReference type="AlphaFoldDB" id="F3GS78"/>
<comment type="caution">
    <text evidence="1">The sequence shown here is derived from an EMBL/GenBank/DDBJ whole genome shotgun (WGS) entry which is preliminary data.</text>
</comment>
<gene>
    <name evidence="1" type="ORF">PSYPI_48997</name>
</gene>
<protein>
    <submittedName>
        <fullName evidence="1">Uncharacterized protein</fullName>
    </submittedName>
</protein>
<organism evidence="1 2">
    <name type="scientific">Pseudomonas syringae pv. pisi str. 1704B</name>
    <dbReference type="NCBI Taxonomy" id="629263"/>
    <lineage>
        <taxon>Bacteria</taxon>
        <taxon>Pseudomonadati</taxon>
        <taxon>Pseudomonadota</taxon>
        <taxon>Gammaproteobacteria</taxon>
        <taxon>Pseudomonadales</taxon>
        <taxon>Pseudomonadaceae</taxon>
        <taxon>Pseudomonas</taxon>
        <taxon>Pseudomonas syringae</taxon>
    </lineage>
</organism>
<reference evidence="1 2" key="1">
    <citation type="journal article" date="2011" name="PLoS Pathog.">
        <title>Dynamic evolution of pathogenicity revealed by sequencing and comparative genomics of 19 Pseudomonas syringae isolates.</title>
        <authorList>
            <person name="Baltrus D.A."/>
            <person name="Nishimura M.T."/>
            <person name="Romanchuk A."/>
            <person name="Chang J.H."/>
            <person name="Mukhtar M.S."/>
            <person name="Cherkis K."/>
            <person name="Roach J."/>
            <person name="Grant S.R."/>
            <person name="Jones C.D."/>
            <person name="Dangl J.L."/>
        </authorList>
    </citation>
    <scope>NUCLEOTIDE SEQUENCE [LARGE SCALE GENOMIC DNA]</scope>
    <source>
        <strain evidence="1 2">1704B</strain>
    </source>
</reference>
<name>F3GS78_PSESJ</name>
<evidence type="ECO:0000313" key="2">
    <source>
        <dbReference type="Proteomes" id="UP000004986"/>
    </source>
</evidence>
<feature type="non-terminal residue" evidence="1">
    <location>
        <position position="1"/>
    </location>
</feature>
<keyword evidence="2" id="KW-1185">Reference proteome</keyword>
<sequence>RGQPQLLASPLANPMADSNLLPANGTLLVLGGTGG</sequence>
<evidence type="ECO:0000313" key="1">
    <source>
        <dbReference type="EMBL" id="EGH49931.1"/>
    </source>
</evidence>
<dbReference type="Proteomes" id="UP000004986">
    <property type="component" value="Unassembled WGS sequence"/>
</dbReference>
<accession>F3GS78</accession>
<feature type="non-terminal residue" evidence="1">
    <location>
        <position position="35"/>
    </location>
</feature>
<proteinExistence type="predicted"/>